<accession>A0A250XD26</accession>
<keyword evidence="1" id="KW-0732">Signal</keyword>
<protein>
    <recommendedName>
        <fullName evidence="4">FAS1 domain-containing protein</fullName>
    </recommendedName>
</protein>
<comment type="caution">
    <text evidence="2">The sequence shown here is derived from an EMBL/GenBank/DDBJ whole genome shotgun (WGS) entry which is preliminary data.</text>
</comment>
<dbReference type="AlphaFoldDB" id="A0A250XD26"/>
<gene>
    <name evidence="2" type="ORF">CEUSTIGMA_g8410.t1</name>
</gene>
<organism evidence="2 3">
    <name type="scientific">Chlamydomonas eustigma</name>
    <dbReference type="NCBI Taxonomy" id="1157962"/>
    <lineage>
        <taxon>Eukaryota</taxon>
        <taxon>Viridiplantae</taxon>
        <taxon>Chlorophyta</taxon>
        <taxon>core chlorophytes</taxon>
        <taxon>Chlorophyceae</taxon>
        <taxon>CS clade</taxon>
        <taxon>Chlamydomonadales</taxon>
        <taxon>Chlamydomonadaceae</taxon>
        <taxon>Chlamydomonas</taxon>
    </lineage>
</organism>
<proteinExistence type="predicted"/>
<reference evidence="2 3" key="1">
    <citation type="submission" date="2017-08" db="EMBL/GenBank/DDBJ databases">
        <title>Acidophilic green algal genome provides insights into adaptation to an acidic environment.</title>
        <authorList>
            <person name="Hirooka S."/>
            <person name="Hirose Y."/>
            <person name="Kanesaki Y."/>
            <person name="Higuchi S."/>
            <person name="Fujiwara T."/>
            <person name="Onuma R."/>
            <person name="Era A."/>
            <person name="Ohbayashi R."/>
            <person name="Uzuka A."/>
            <person name="Nozaki H."/>
            <person name="Yoshikawa H."/>
            <person name="Miyagishima S.Y."/>
        </authorList>
    </citation>
    <scope>NUCLEOTIDE SEQUENCE [LARGE SCALE GENOMIC DNA]</scope>
    <source>
        <strain evidence="2 3">NIES-2499</strain>
    </source>
</reference>
<keyword evidence="3" id="KW-1185">Reference proteome</keyword>
<name>A0A250XD26_9CHLO</name>
<evidence type="ECO:0000256" key="1">
    <source>
        <dbReference type="SAM" id="SignalP"/>
    </source>
</evidence>
<sequence>MAACIHHTMLCVMSIYAAFLIRTGSCSTPKDVFVEASAVETSAETIDLATVVCLQPDLGYFCTLITVAKSDPVVASLFDPNTVATVFAPTTRGINNTRYITLRLLGTTLTGLAQDPVKAAMFVRANIISEKVLFSNLRNGQVYYNYLSPQQSLTVLEGTGRQVPPGTVRSFFLKTSTTTVRIGFQDRYNLIGGAGFVTVSEDPIIPPTSSS</sequence>
<feature type="chain" id="PRO_5013213528" description="FAS1 domain-containing protein" evidence="1">
    <location>
        <begin position="27"/>
        <end position="211"/>
    </location>
</feature>
<dbReference type="EMBL" id="BEGY01000059">
    <property type="protein sequence ID" value="GAX80975.1"/>
    <property type="molecule type" value="Genomic_DNA"/>
</dbReference>
<feature type="signal peptide" evidence="1">
    <location>
        <begin position="1"/>
        <end position="26"/>
    </location>
</feature>
<evidence type="ECO:0008006" key="4">
    <source>
        <dbReference type="Google" id="ProtNLM"/>
    </source>
</evidence>
<dbReference type="InterPro" id="IPR036378">
    <property type="entry name" value="FAS1_dom_sf"/>
</dbReference>
<evidence type="ECO:0000313" key="2">
    <source>
        <dbReference type="EMBL" id="GAX80975.1"/>
    </source>
</evidence>
<dbReference type="Proteomes" id="UP000232323">
    <property type="component" value="Unassembled WGS sequence"/>
</dbReference>
<evidence type="ECO:0000313" key="3">
    <source>
        <dbReference type="Proteomes" id="UP000232323"/>
    </source>
</evidence>
<dbReference type="Gene3D" id="2.30.180.10">
    <property type="entry name" value="FAS1 domain"/>
    <property type="match status" value="1"/>
</dbReference>